<dbReference type="Gene3D" id="1.20.5.1930">
    <property type="match status" value="1"/>
</dbReference>
<evidence type="ECO:0000256" key="2">
    <source>
        <dbReference type="ARBA" id="ARBA00022777"/>
    </source>
</evidence>
<organism evidence="7 8">
    <name type="scientific">Tabrizicola oligotrophica</name>
    <dbReference type="NCBI Taxonomy" id="2710650"/>
    <lineage>
        <taxon>Bacteria</taxon>
        <taxon>Pseudomonadati</taxon>
        <taxon>Pseudomonadota</taxon>
        <taxon>Alphaproteobacteria</taxon>
        <taxon>Rhodobacterales</taxon>
        <taxon>Paracoccaceae</taxon>
        <taxon>Tabrizicola</taxon>
    </lineage>
</organism>
<feature type="transmembrane region" description="Helical" evidence="4">
    <location>
        <begin position="194"/>
        <end position="216"/>
    </location>
</feature>
<dbReference type="InterPro" id="IPR050482">
    <property type="entry name" value="Sensor_HK_TwoCompSys"/>
</dbReference>
<feature type="transmembrane region" description="Helical" evidence="4">
    <location>
        <begin position="20"/>
        <end position="38"/>
    </location>
</feature>
<keyword evidence="4" id="KW-1133">Transmembrane helix</keyword>
<dbReference type="GO" id="GO:0000155">
    <property type="term" value="F:phosphorelay sensor kinase activity"/>
    <property type="evidence" value="ECO:0007669"/>
    <property type="project" value="InterPro"/>
</dbReference>
<proteinExistence type="predicted"/>
<dbReference type="Gene3D" id="3.30.565.10">
    <property type="entry name" value="Histidine kinase-like ATPase, C-terminal domain"/>
    <property type="match status" value="1"/>
</dbReference>
<keyword evidence="3" id="KW-0902">Two-component regulatory system</keyword>
<keyword evidence="8" id="KW-1185">Reference proteome</keyword>
<keyword evidence="4" id="KW-0472">Membrane</keyword>
<dbReference type="SUPFAM" id="SSF55874">
    <property type="entry name" value="ATPase domain of HSP90 chaperone/DNA topoisomerase II/histidine kinase"/>
    <property type="match status" value="1"/>
</dbReference>
<name>A0A6M0QTP4_9RHOB</name>
<evidence type="ECO:0000256" key="1">
    <source>
        <dbReference type="ARBA" id="ARBA00022679"/>
    </source>
</evidence>
<evidence type="ECO:0000313" key="8">
    <source>
        <dbReference type="Proteomes" id="UP000477782"/>
    </source>
</evidence>
<dbReference type="RefSeq" id="WP_164624776.1">
    <property type="nucleotide sequence ID" value="NZ_JAAIVJ010000004.1"/>
</dbReference>
<reference evidence="7 8" key="1">
    <citation type="submission" date="2020-02" db="EMBL/GenBank/DDBJ databases">
        <authorList>
            <person name="Chen W.-M."/>
        </authorList>
    </citation>
    <scope>NUCLEOTIDE SEQUENCE [LARGE SCALE GENOMIC DNA]</scope>
    <source>
        <strain evidence="7 8">KMS-5</strain>
    </source>
</reference>
<dbReference type="CDD" id="cd16917">
    <property type="entry name" value="HATPase_UhpB-NarQ-NarX-like"/>
    <property type="match status" value="1"/>
</dbReference>
<dbReference type="GO" id="GO:0046983">
    <property type="term" value="F:protein dimerization activity"/>
    <property type="evidence" value="ECO:0007669"/>
    <property type="project" value="InterPro"/>
</dbReference>
<dbReference type="InterPro" id="IPR036890">
    <property type="entry name" value="HATPase_C_sf"/>
</dbReference>
<dbReference type="InterPro" id="IPR003594">
    <property type="entry name" value="HATPase_dom"/>
</dbReference>
<feature type="domain" description="Signal transduction histidine kinase subgroup 3 dimerisation and phosphoacceptor" evidence="6">
    <location>
        <begin position="259"/>
        <end position="317"/>
    </location>
</feature>
<comment type="caution">
    <text evidence="7">The sequence shown here is derived from an EMBL/GenBank/DDBJ whole genome shotgun (WGS) entry which is preliminary data.</text>
</comment>
<evidence type="ECO:0000259" key="6">
    <source>
        <dbReference type="Pfam" id="PF07730"/>
    </source>
</evidence>
<dbReference type="AlphaFoldDB" id="A0A6M0QTP4"/>
<dbReference type="Pfam" id="PF07730">
    <property type="entry name" value="HisKA_3"/>
    <property type="match status" value="1"/>
</dbReference>
<evidence type="ECO:0000313" key="7">
    <source>
        <dbReference type="EMBL" id="NEY90371.1"/>
    </source>
</evidence>
<evidence type="ECO:0000256" key="4">
    <source>
        <dbReference type="SAM" id="Phobius"/>
    </source>
</evidence>
<gene>
    <name evidence="7" type="ORF">G4Z14_08680</name>
</gene>
<dbReference type="PANTHER" id="PTHR24421">
    <property type="entry name" value="NITRATE/NITRITE SENSOR PROTEIN NARX-RELATED"/>
    <property type="match status" value="1"/>
</dbReference>
<evidence type="ECO:0000259" key="5">
    <source>
        <dbReference type="Pfam" id="PF02518"/>
    </source>
</evidence>
<sequence>MDDLWRRKGWEGLSLARQFALAGGVVMLAATLLVGWFVSGRIEEVVVRNTANATALYMESFVAPLTQDLARSERLTEASRRSIGALLAGTALGRRVVSFKIWRTGGLLVDASNTALVGHTFPPTENLKLAWSGEVRADFEDTGDPEDAHENALGVPLLEIYSPIRDIETGRVIAVAEFYEVATQLKTDLARARLASWATVALVMLAIAASLFAVVLRGSRTIDSQLAALSDMSARNVALRLRVQGAAARFAAMNDQTLRRIGADLHDGPAQLLGFAALRLDALRKAAGPEAGPAVDEVARAVKDAIAEVRTISRGVSLPDVDRRSLADLVQGLADAHKARTGTEVQVDAHVAPGVDLPDAVKICVYRFVQEGLNNGWRHAGGKEQEVRLQVTADELRLAVADRGPGFAAPPPGAGADGTTLGLAGLADRVESLGGQFMALNRAGGGAELAMTLDLRGV</sequence>
<protein>
    <submittedName>
        <fullName evidence="7">Two-component sensor histidine kinase</fullName>
    </submittedName>
</protein>
<dbReference type="InterPro" id="IPR011712">
    <property type="entry name" value="Sig_transdc_His_kin_sub3_dim/P"/>
</dbReference>
<feature type="domain" description="Histidine kinase/HSP90-like ATPase" evidence="5">
    <location>
        <begin position="365"/>
        <end position="456"/>
    </location>
</feature>
<evidence type="ECO:0000256" key="3">
    <source>
        <dbReference type="ARBA" id="ARBA00023012"/>
    </source>
</evidence>
<keyword evidence="4" id="KW-0812">Transmembrane</keyword>
<dbReference type="Proteomes" id="UP000477782">
    <property type="component" value="Unassembled WGS sequence"/>
</dbReference>
<dbReference type="EMBL" id="JAAIVJ010000004">
    <property type="protein sequence ID" value="NEY90371.1"/>
    <property type="molecule type" value="Genomic_DNA"/>
</dbReference>
<dbReference type="Pfam" id="PF02518">
    <property type="entry name" value="HATPase_c"/>
    <property type="match status" value="1"/>
</dbReference>
<keyword evidence="1" id="KW-0808">Transferase</keyword>
<keyword evidence="2 7" id="KW-0418">Kinase</keyword>
<accession>A0A6M0QTP4</accession>
<dbReference type="GO" id="GO:0016020">
    <property type="term" value="C:membrane"/>
    <property type="evidence" value="ECO:0007669"/>
    <property type="project" value="InterPro"/>
</dbReference>